<evidence type="ECO:0000313" key="2">
    <source>
        <dbReference type="EMBL" id="CAF1362643.1"/>
    </source>
</evidence>
<dbReference type="GO" id="GO:0050660">
    <property type="term" value="F:flavin adenine dinucleotide binding"/>
    <property type="evidence" value="ECO:0007669"/>
    <property type="project" value="InterPro"/>
</dbReference>
<dbReference type="Proteomes" id="UP000663864">
    <property type="component" value="Unassembled WGS sequence"/>
</dbReference>
<dbReference type="InterPro" id="IPR005107">
    <property type="entry name" value="CO_DH_flav_C"/>
</dbReference>
<proteinExistence type="predicted"/>
<dbReference type="EMBL" id="CAJOBD010005453">
    <property type="protein sequence ID" value="CAF4031662.1"/>
    <property type="molecule type" value="Genomic_DNA"/>
</dbReference>
<dbReference type="SUPFAM" id="SSF55447">
    <property type="entry name" value="CO dehydrogenase flavoprotein C-terminal domain-like"/>
    <property type="match status" value="1"/>
</dbReference>
<dbReference type="InterPro" id="IPR016208">
    <property type="entry name" value="Ald_Oxase/xanthine_DH-like"/>
</dbReference>
<feature type="domain" description="CO dehydrogenase flavoprotein C-terminal" evidence="1">
    <location>
        <begin position="69"/>
        <end position="168"/>
    </location>
</feature>
<evidence type="ECO:0000313" key="4">
    <source>
        <dbReference type="Proteomes" id="UP000663864"/>
    </source>
</evidence>
<dbReference type="InterPro" id="IPR036318">
    <property type="entry name" value="FAD-bd_PCMH-like_sf"/>
</dbReference>
<dbReference type="GO" id="GO:0005506">
    <property type="term" value="F:iron ion binding"/>
    <property type="evidence" value="ECO:0007669"/>
    <property type="project" value="InterPro"/>
</dbReference>
<accession>A0A815I8J8</accession>
<dbReference type="Gene3D" id="3.30.465.10">
    <property type="match status" value="1"/>
</dbReference>
<dbReference type="PANTHER" id="PTHR45444:SF3">
    <property type="entry name" value="XANTHINE DEHYDROGENASE"/>
    <property type="match status" value="1"/>
</dbReference>
<reference evidence="2" key="1">
    <citation type="submission" date="2021-02" db="EMBL/GenBank/DDBJ databases">
        <authorList>
            <person name="Nowell W R."/>
        </authorList>
    </citation>
    <scope>NUCLEOTIDE SEQUENCE</scope>
</reference>
<dbReference type="GO" id="GO:0016491">
    <property type="term" value="F:oxidoreductase activity"/>
    <property type="evidence" value="ECO:0007669"/>
    <property type="project" value="InterPro"/>
</dbReference>
<name>A0A815I8J8_9BILA</name>
<protein>
    <recommendedName>
        <fullName evidence="1">CO dehydrogenase flavoprotein C-terminal domain-containing protein</fullName>
    </recommendedName>
</protein>
<dbReference type="SUPFAM" id="SSF56176">
    <property type="entry name" value="FAD-binding/transporter-associated domain-like"/>
    <property type="match status" value="1"/>
</dbReference>
<dbReference type="Pfam" id="PF03450">
    <property type="entry name" value="CO_deh_flav_C"/>
    <property type="match status" value="1"/>
</dbReference>
<dbReference type="AlphaFoldDB" id="A0A815I8J8"/>
<dbReference type="Gene3D" id="3.30.390.50">
    <property type="entry name" value="CO dehydrogenase flavoprotein, C-terminal domain"/>
    <property type="match status" value="1"/>
</dbReference>
<dbReference type="SMART" id="SM01092">
    <property type="entry name" value="CO_deh_flav_C"/>
    <property type="match status" value="1"/>
</dbReference>
<dbReference type="InterPro" id="IPR016169">
    <property type="entry name" value="FAD-bd_PCMH_sub2"/>
</dbReference>
<dbReference type="EMBL" id="CAJNOT010003074">
    <property type="protein sequence ID" value="CAF1362643.1"/>
    <property type="molecule type" value="Genomic_DNA"/>
</dbReference>
<evidence type="ECO:0000313" key="3">
    <source>
        <dbReference type="EMBL" id="CAF4031662.1"/>
    </source>
</evidence>
<dbReference type="InterPro" id="IPR036683">
    <property type="entry name" value="CO_DH_flav_C_dom_sf"/>
</dbReference>
<sequence>MYFSSDLNPILQAANASLEFRRVSVDNAERHVLLRDFFLSNRCISITDDEVLIAVHIPIPSSSSKSFLRSFKQARRRDDSSGIVSAGLHVKLEQVKNDDNDDEWRIVSACFSFGGMASITIMAQQTQRELIGQVWKKTTINKACESMLAEFPLNEFTPGGQCEYRLQT</sequence>
<dbReference type="PANTHER" id="PTHR45444">
    <property type="entry name" value="XANTHINE DEHYDROGENASE"/>
    <property type="match status" value="1"/>
</dbReference>
<dbReference type="Proteomes" id="UP000663836">
    <property type="component" value="Unassembled WGS sequence"/>
</dbReference>
<gene>
    <name evidence="3" type="ORF">JBS370_LOCUS27994</name>
    <name evidence="2" type="ORF">ZHD862_LOCUS31160</name>
</gene>
<evidence type="ECO:0000259" key="1">
    <source>
        <dbReference type="SMART" id="SM01092"/>
    </source>
</evidence>
<comment type="caution">
    <text evidence="2">The sequence shown here is derived from an EMBL/GenBank/DDBJ whole genome shotgun (WGS) entry which is preliminary data.</text>
</comment>
<organism evidence="2 4">
    <name type="scientific">Rotaria sordida</name>
    <dbReference type="NCBI Taxonomy" id="392033"/>
    <lineage>
        <taxon>Eukaryota</taxon>
        <taxon>Metazoa</taxon>
        <taxon>Spiralia</taxon>
        <taxon>Gnathifera</taxon>
        <taxon>Rotifera</taxon>
        <taxon>Eurotatoria</taxon>
        <taxon>Bdelloidea</taxon>
        <taxon>Philodinida</taxon>
        <taxon>Philodinidae</taxon>
        <taxon>Rotaria</taxon>
    </lineage>
</organism>